<evidence type="ECO:0000313" key="2">
    <source>
        <dbReference type="Proteomes" id="UP001178322"/>
    </source>
</evidence>
<organism evidence="1 2">
    <name type="scientific">Lysinibacillus pakistanensis</name>
    <dbReference type="NCBI Taxonomy" id="759811"/>
    <lineage>
        <taxon>Bacteria</taxon>
        <taxon>Bacillati</taxon>
        <taxon>Bacillota</taxon>
        <taxon>Bacilli</taxon>
        <taxon>Bacillales</taxon>
        <taxon>Bacillaceae</taxon>
        <taxon>Lysinibacillus</taxon>
    </lineage>
</organism>
<dbReference type="InterPro" id="IPR010022">
    <property type="entry name" value="XkdX"/>
</dbReference>
<protein>
    <submittedName>
        <fullName evidence="1">XkdX family protein</fullName>
    </submittedName>
</protein>
<dbReference type="EMBL" id="CP126101">
    <property type="protein sequence ID" value="WHY50391.1"/>
    <property type="molecule type" value="Genomic_DNA"/>
</dbReference>
<dbReference type="AlphaFoldDB" id="A0AAX3WRH3"/>
<proteinExistence type="predicted"/>
<dbReference type="Proteomes" id="UP001178322">
    <property type="component" value="Chromosome"/>
</dbReference>
<dbReference type="RefSeq" id="WP_283869069.1">
    <property type="nucleotide sequence ID" value="NZ_CP126101.1"/>
</dbReference>
<gene>
    <name evidence="1" type="ORF">QNH24_18975</name>
</gene>
<dbReference type="Pfam" id="PF09693">
    <property type="entry name" value="Phage_XkdX"/>
    <property type="match status" value="1"/>
</dbReference>
<evidence type="ECO:0000313" key="1">
    <source>
        <dbReference type="EMBL" id="WHY50391.1"/>
    </source>
</evidence>
<reference evidence="1" key="1">
    <citation type="submission" date="2023-05" db="EMBL/GenBank/DDBJ databases">
        <title>Comparative genomics of Bacillaceae isolates and their secondary metabolite potential.</title>
        <authorList>
            <person name="Song L."/>
            <person name="Nielsen L.J."/>
            <person name="Mohite O."/>
            <person name="Xu X."/>
            <person name="Weber T."/>
            <person name="Kovacs A.T."/>
        </authorList>
    </citation>
    <scope>NUCLEOTIDE SEQUENCE</scope>
    <source>
        <strain evidence="1">LY1</strain>
    </source>
</reference>
<name>A0AAX3WRH3_9BACI</name>
<accession>A0AAX3WRH3</accession>
<sequence>MQFWQIAFMYKWVTADQLKLAVKTETNPFGEITKEQYKEITGQVFKMQAEA</sequence>